<dbReference type="GO" id="GO:0005737">
    <property type="term" value="C:cytoplasm"/>
    <property type="evidence" value="ECO:0007669"/>
    <property type="project" value="TreeGrafter"/>
</dbReference>
<dbReference type="AlphaFoldDB" id="A0A0N5AR21"/>
<dbReference type="STRING" id="451379.A0A0N5AR21"/>
<dbReference type="GO" id="GO:0001727">
    <property type="term" value="F:lipid kinase activity"/>
    <property type="evidence" value="ECO:0007669"/>
    <property type="project" value="TreeGrafter"/>
</dbReference>
<protein>
    <submittedName>
        <fullName evidence="3">DAGKc domain-containing protein</fullName>
    </submittedName>
</protein>
<dbReference type="GO" id="GO:0016020">
    <property type="term" value="C:membrane"/>
    <property type="evidence" value="ECO:0007669"/>
    <property type="project" value="TreeGrafter"/>
</dbReference>
<dbReference type="InterPro" id="IPR016064">
    <property type="entry name" value="NAD/diacylglycerol_kinase_sf"/>
</dbReference>
<dbReference type="SUPFAM" id="SSF111331">
    <property type="entry name" value="NAD kinase/diacylglycerol kinase-like"/>
    <property type="match status" value="1"/>
</dbReference>
<feature type="domain" description="DAGKc" evidence="1">
    <location>
        <begin position="57"/>
        <end position="208"/>
    </location>
</feature>
<dbReference type="InterPro" id="IPR001206">
    <property type="entry name" value="Diacylglycerol_kinase_cat_dom"/>
</dbReference>
<dbReference type="PANTHER" id="PTHR12358:SF112">
    <property type="entry name" value="LD11247P-RELATED"/>
    <property type="match status" value="1"/>
</dbReference>
<evidence type="ECO:0000313" key="3">
    <source>
        <dbReference type="WBParaSite" id="SMUV_0000715301-mRNA-1"/>
    </source>
</evidence>
<dbReference type="WBParaSite" id="SMUV_0000715301-mRNA-1">
    <property type="protein sequence ID" value="SMUV_0000715301-mRNA-1"/>
    <property type="gene ID" value="SMUV_0000715301"/>
</dbReference>
<dbReference type="InterPro" id="IPR050187">
    <property type="entry name" value="Lipid_Phosphate_FormReg"/>
</dbReference>
<dbReference type="Proteomes" id="UP000046393">
    <property type="component" value="Unplaced"/>
</dbReference>
<evidence type="ECO:0000259" key="1">
    <source>
        <dbReference type="PROSITE" id="PS50146"/>
    </source>
</evidence>
<sequence>MPPGLSGPLVCASSAHQYLHYSVLLSSLADTLCCCCCSRDFEANNSADDCIAENNYQLERTLLIFVNPRSGAGRSLKIFKKRVLPQLNKIGIKFDLLLTEYQNHARSYLSSLEDFSVYNALLIVSGDGLVFEVFLQFIVNALFERSDCPNLPIAIIPTGSGNGLLASVFYYRQLSLKNSGFLKQAIRNVCNSNAMAYPVNIMHVETPSKSYAAAISVGFGLFADIDIESEKWRRTLGSARFTAGALVRFLKLRTYQCRLSFCQCVEDSGNTKSCQTTLKPFRIYPTSEWQKSDCKQSRAAAEITCSNANLQRHLQKSQFQDVPKITEQVPLNWTTIEDEFIFIYALAISHAGQDIPYIPEAQLFDRKLYLTYGLKKDLQNRLDLLKFLSDIKNAKHMKYSFFKTVPVTSFRIEIFEKPKAGGYVTIDGELVDCDVLQATNTSSSIFIAG</sequence>
<reference evidence="3" key="1">
    <citation type="submission" date="2017-02" db="UniProtKB">
        <authorList>
            <consortium name="WormBaseParasite"/>
        </authorList>
    </citation>
    <scope>IDENTIFICATION</scope>
</reference>
<dbReference type="InterPro" id="IPR017438">
    <property type="entry name" value="ATP-NAD_kinase_N"/>
</dbReference>
<accession>A0A0N5AR21</accession>
<organism evidence="2 3">
    <name type="scientific">Syphacia muris</name>
    <dbReference type="NCBI Taxonomy" id="451379"/>
    <lineage>
        <taxon>Eukaryota</taxon>
        <taxon>Metazoa</taxon>
        <taxon>Ecdysozoa</taxon>
        <taxon>Nematoda</taxon>
        <taxon>Chromadorea</taxon>
        <taxon>Rhabditida</taxon>
        <taxon>Spirurina</taxon>
        <taxon>Oxyuridomorpha</taxon>
        <taxon>Oxyuroidea</taxon>
        <taxon>Oxyuridae</taxon>
        <taxon>Syphacia</taxon>
    </lineage>
</organism>
<dbReference type="Gene3D" id="3.40.50.10330">
    <property type="entry name" value="Probable inorganic polyphosphate/atp-NAD kinase, domain 1"/>
    <property type="match status" value="1"/>
</dbReference>
<name>A0A0N5AR21_9BILA</name>
<proteinExistence type="predicted"/>
<evidence type="ECO:0000313" key="2">
    <source>
        <dbReference type="Proteomes" id="UP000046393"/>
    </source>
</evidence>
<dbReference type="GO" id="GO:0046512">
    <property type="term" value="P:sphingosine biosynthetic process"/>
    <property type="evidence" value="ECO:0007669"/>
    <property type="project" value="TreeGrafter"/>
</dbReference>
<dbReference type="PROSITE" id="PS50146">
    <property type="entry name" value="DAGK"/>
    <property type="match status" value="1"/>
</dbReference>
<keyword evidence="2" id="KW-1185">Reference proteome</keyword>
<dbReference type="SMART" id="SM00046">
    <property type="entry name" value="DAGKc"/>
    <property type="match status" value="1"/>
</dbReference>
<dbReference type="Gene3D" id="2.60.200.40">
    <property type="match status" value="1"/>
</dbReference>
<dbReference type="Pfam" id="PF00781">
    <property type="entry name" value="DAGK_cat"/>
    <property type="match status" value="1"/>
</dbReference>
<dbReference type="PANTHER" id="PTHR12358">
    <property type="entry name" value="SPHINGOSINE KINASE"/>
    <property type="match status" value="1"/>
</dbReference>